<keyword evidence="2" id="KW-1185">Reference proteome</keyword>
<proteinExistence type="predicted"/>
<organism evidence="1 2">
    <name type="scientific">Glycocaulis abyssi</name>
    <dbReference type="NCBI Taxonomy" id="1433403"/>
    <lineage>
        <taxon>Bacteria</taxon>
        <taxon>Pseudomonadati</taxon>
        <taxon>Pseudomonadota</taxon>
        <taxon>Alphaproteobacteria</taxon>
        <taxon>Maricaulales</taxon>
        <taxon>Maricaulaceae</taxon>
        <taxon>Glycocaulis</taxon>
    </lineage>
</organism>
<evidence type="ECO:0008006" key="3">
    <source>
        <dbReference type="Google" id="ProtNLM"/>
    </source>
</evidence>
<evidence type="ECO:0000313" key="1">
    <source>
        <dbReference type="EMBL" id="MFC4724028.1"/>
    </source>
</evidence>
<accession>A0ABV9NAI4</accession>
<dbReference type="Proteomes" id="UP001596024">
    <property type="component" value="Unassembled WGS sequence"/>
</dbReference>
<dbReference type="EMBL" id="JBHSGQ010000001">
    <property type="protein sequence ID" value="MFC4724028.1"/>
    <property type="molecule type" value="Genomic_DNA"/>
</dbReference>
<gene>
    <name evidence="1" type="ORF">ACFPB0_01865</name>
</gene>
<sequence length="67" mass="6816">MKNDPTDLPAGASSNLVADYLIDLLRSMAALADAAELEQSKLAIDRALDAVLSEKDAGGSGRIASAG</sequence>
<name>A0ABV9NAI4_9PROT</name>
<protein>
    <recommendedName>
        <fullName evidence="3">DUF2783 domain-containing protein</fullName>
    </recommendedName>
</protein>
<comment type="caution">
    <text evidence="1">The sequence shown here is derived from an EMBL/GenBank/DDBJ whole genome shotgun (WGS) entry which is preliminary data.</text>
</comment>
<reference evidence="2" key="1">
    <citation type="journal article" date="2019" name="Int. J. Syst. Evol. Microbiol.">
        <title>The Global Catalogue of Microorganisms (GCM) 10K type strain sequencing project: providing services to taxonomists for standard genome sequencing and annotation.</title>
        <authorList>
            <consortium name="The Broad Institute Genomics Platform"/>
            <consortium name="The Broad Institute Genome Sequencing Center for Infectious Disease"/>
            <person name="Wu L."/>
            <person name="Ma J."/>
        </authorList>
    </citation>
    <scope>NUCLEOTIDE SEQUENCE [LARGE SCALE GENOMIC DNA]</scope>
    <source>
        <strain evidence="2">CCUG 62981</strain>
    </source>
</reference>
<evidence type="ECO:0000313" key="2">
    <source>
        <dbReference type="Proteomes" id="UP001596024"/>
    </source>
</evidence>
<dbReference type="RefSeq" id="WP_371394707.1">
    <property type="nucleotide sequence ID" value="NZ_CP163421.1"/>
</dbReference>